<dbReference type="EMBL" id="CP013694">
    <property type="protein sequence ID" value="ALU30413.1"/>
    <property type="molecule type" value="Genomic_DNA"/>
</dbReference>
<feature type="binding site" evidence="5">
    <location>
        <position position="81"/>
    </location>
    <ligand>
        <name>carbamoyl phosphate</name>
        <dbReference type="ChEBI" id="CHEBI:58228"/>
    </ligand>
</feature>
<feature type="domain" description="Aspartate/ornithine carbamoyltransferase carbamoyl-P binding" evidence="7">
    <location>
        <begin position="5"/>
        <end position="145"/>
    </location>
</feature>
<feature type="binding site" evidence="5">
    <location>
        <begin position="54"/>
        <end position="57"/>
    </location>
    <ligand>
        <name>carbamoyl phosphate</name>
        <dbReference type="ChEBI" id="CHEBI:58228"/>
    </ligand>
</feature>
<feature type="binding site" evidence="5">
    <location>
        <begin position="266"/>
        <end position="267"/>
    </location>
    <ligand>
        <name>carbamoyl phosphate</name>
        <dbReference type="ChEBI" id="CHEBI:58228"/>
    </ligand>
</feature>
<dbReference type="InterPro" id="IPR036901">
    <property type="entry name" value="Asp/Orn_carbamoylTrfase_sf"/>
</dbReference>
<dbReference type="GeneID" id="14551907"/>
<dbReference type="RefSeq" id="WP_011278240.1">
    <property type="nucleotide sequence ID" value="NZ_BHWZ01000003.1"/>
</dbReference>
<feature type="binding site" evidence="5">
    <location>
        <begin position="132"/>
        <end position="135"/>
    </location>
    <ligand>
        <name>carbamoyl phosphate</name>
        <dbReference type="ChEBI" id="CHEBI:58228"/>
    </ligand>
</feature>
<feature type="binding site" evidence="5">
    <location>
        <begin position="230"/>
        <end position="231"/>
    </location>
    <ligand>
        <name>L-ornithine</name>
        <dbReference type="ChEBI" id="CHEBI:46911"/>
    </ligand>
</feature>
<dbReference type="STRING" id="1435377.SUSAZ_06735"/>
<dbReference type="NCBIfam" id="NF001986">
    <property type="entry name" value="PRK00779.1"/>
    <property type="match status" value="1"/>
</dbReference>
<evidence type="ECO:0000256" key="2">
    <source>
        <dbReference type="ARBA" id="ARBA00013007"/>
    </source>
</evidence>
<dbReference type="Gene3D" id="3.40.50.1370">
    <property type="entry name" value="Aspartate/ornithine carbamoyltransferase"/>
    <property type="match status" value="2"/>
</dbReference>
<dbReference type="Proteomes" id="UP000060043">
    <property type="component" value="Chromosome"/>
</dbReference>
<evidence type="ECO:0000313" key="11">
    <source>
        <dbReference type="Proteomes" id="UP000065473"/>
    </source>
</evidence>
<protein>
    <recommendedName>
        <fullName evidence="2 5">Ornithine carbamoyltransferase</fullName>
        <shortName evidence="5">OTCase</shortName>
        <ecNumber evidence="2 5">2.1.3.3</ecNumber>
    </recommendedName>
</protein>
<dbReference type="GO" id="GO:0016597">
    <property type="term" value="F:amino acid binding"/>
    <property type="evidence" value="ECO:0007669"/>
    <property type="project" value="InterPro"/>
</dbReference>
<dbReference type="GO" id="GO:0004585">
    <property type="term" value="F:ornithine carbamoyltransferase activity"/>
    <property type="evidence" value="ECO:0007669"/>
    <property type="project" value="UniProtKB-UniRule"/>
</dbReference>
<comment type="similarity">
    <text evidence="1 5">Belongs to the aspartate/ornithine carbamoyltransferase superfamily. OTCase family.</text>
</comment>
<dbReference type="OrthoDB" id="4696at2157"/>
<dbReference type="PRINTS" id="PR00100">
    <property type="entry name" value="AOTCASE"/>
</dbReference>
<dbReference type="InterPro" id="IPR024904">
    <property type="entry name" value="OTCase_ArgI"/>
</dbReference>
<name>A0A0U2NC53_9CREN</name>
<feature type="binding site" evidence="5">
    <location>
        <position position="105"/>
    </location>
    <ligand>
        <name>carbamoyl phosphate</name>
        <dbReference type="ChEBI" id="CHEBI:58228"/>
    </ligand>
</feature>
<evidence type="ECO:0000313" key="10">
    <source>
        <dbReference type="Proteomes" id="UP000060043"/>
    </source>
</evidence>
<keyword evidence="3 5" id="KW-0808">Transferase</keyword>
<evidence type="ECO:0000259" key="6">
    <source>
        <dbReference type="Pfam" id="PF00185"/>
    </source>
</evidence>
<dbReference type="GO" id="GO:0042450">
    <property type="term" value="P:L-arginine biosynthetic process via ornithine"/>
    <property type="evidence" value="ECO:0007669"/>
    <property type="project" value="UniProtKB-UniRule"/>
</dbReference>
<dbReference type="EMBL" id="CP013695">
    <property type="protein sequence ID" value="ALU31134.1"/>
    <property type="molecule type" value="Genomic_DNA"/>
</dbReference>
<dbReference type="Proteomes" id="UP000065473">
    <property type="component" value="Chromosome"/>
</dbReference>
<comment type="catalytic activity">
    <reaction evidence="4 5">
        <text>carbamoyl phosphate + L-ornithine = L-citrulline + phosphate + H(+)</text>
        <dbReference type="Rhea" id="RHEA:19513"/>
        <dbReference type="ChEBI" id="CHEBI:15378"/>
        <dbReference type="ChEBI" id="CHEBI:43474"/>
        <dbReference type="ChEBI" id="CHEBI:46911"/>
        <dbReference type="ChEBI" id="CHEBI:57743"/>
        <dbReference type="ChEBI" id="CHEBI:58228"/>
        <dbReference type="EC" id="2.1.3.3"/>
    </reaction>
</comment>
<dbReference type="PRINTS" id="PR00102">
    <property type="entry name" value="OTCASE"/>
</dbReference>
<dbReference type="PaxDb" id="1435377-SUSAZ_06735"/>
<dbReference type="Pfam" id="PF00185">
    <property type="entry name" value="OTCace"/>
    <property type="match status" value="1"/>
</dbReference>
<comment type="subcellular location">
    <subcellularLocation>
        <location evidence="5">Cytoplasm</location>
    </subcellularLocation>
</comment>
<sequence length="306" mass="34609">MLKGKSLLTLLDFSNYEIESIINLSFSMKSFVNLNSVPKTLENKKIALIFEKPSTRTRISTELAVKLLGGTSIVLSKSDIQLGRGETVEDTARVLGRYVDGIGARVLNHNSLEILSKYSRKPVINLLSDVSHPLQALTDFMTVKERFGTYTNMAFIGDGTDNVLTSLMEFVSKMGLELRVASPKEFRPKQEVWRRIEEESEKSGAIIEFYEDPYEAVRGVKVVYTDVWVSMGQESIAEEKKKKLKDYKVTRDLMRYASKDAIFMHCLPAVRGEEVEDDVIDGHQSAVWDQAENRLYTAMAVLSLFI</sequence>
<feature type="binding site" evidence="5">
    <location>
        <position position="226"/>
    </location>
    <ligand>
        <name>L-ornithine</name>
        <dbReference type="ChEBI" id="CHEBI:46911"/>
    </ligand>
</feature>
<accession>A0A0U2NC53</accession>
<organism evidence="8 11">
    <name type="scientific">Sulfolobus acidocaldarius</name>
    <dbReference type="NCBI Taxonomy" id="2285"/>
    <lineage>
        <taxon>Archaea</taxon>
        <taxon>Thermoproteota</taxon>
        <taxon>Thermoprotei</taxon>
        <taxon>Sulfolobales</taxon>
        <taxon>Sulfolobaceae</taxon>
        <taxon>Sulfolobus</taxon>
    </lineage>
</organism>
<dbReference type="InterPro" id="IPR006130">
    <property type="entry name" value="Asp/Orn_carbamoylTrfase"/>
</dbReference>
<evidence type="ECO:0000256" key="1">
    <source>
        <dbReference type="ARBA" id="ARBA00007805"/>
    </source>
</evidence>
<reference evidence="10 11" key="1">
    <citation type="submission" date="2015-12" db="EMBL/GenBank/DDBJ databases">
        <title>A stable core within a dynamic pangenome in Sulfolobus acidocaldarius.</title>
        <authorList>
            <person name="Anderson R."/>
            <person name="Kouris A."/>
            <person name="Seward C."/>
            <person name="Campbell K."/>
            <person name="Whitaker R."/>
        </authorList>
    </citation>
    <scope>NUCLEOTIDE SEQUENCE [LARGE SCALE GENOMIC DNA]</scope>
    <source>
        <strain evidence="8 11">GG12-C01-09</strain>
        <strain evidence="9 10">NG05B_CO5_07</strain>
    </source>
</reference>
<dbReference type="FunFam" id="3.40.50.1370:FF:000008">
    <property type="entry name" value="Ornithine carbamoyltransferase"/>
    <property type="match status" value="1"/>
</dbReference>
<dbReference type="Pfam" id="PF02729">
    <property type="entry name" value="OTCace_N"/>
    <property type="match status" value="1"/>
</dbReference>
<dbReference type="InterPro" id="IPR006131">
    <property type="entry name" value="Asp_carbamoyltransf_Asp/Orn-bd"/>
</dbReference>
<dbReference type="SUPFAM" id="SSF53671">
    <property type="entry name" value="Aspartate/ornithine carbamoyltransferase"/>
    <property type="match status" value="1"/>
</dbReference>
<keyword evidence="5" id="KW-0963">Cytoplasm</keyword>
<dbReference type="AlphaFoldDB" id="A0A0U2NC53"/>
<gene>
    <name evidence="8" type="ORF">ATY89_10975</name>
    <name evidence="9" type="ORF">ATZ20_02530</name>
</gene>
<dbReference type="PANTHER" id="PTHR45753:SF3">
    <property type="entry name" value="ORNITHINE TRANSCARBAMYLASE, MITOCHONDRIAL"/>
    <property type="match status" value="1"/>
</dbReference>
<proteinExistence type="inferred from homology"/>
<dbReference type="NCBIfam" id="TIGR00658">
    <property type="entry name" value="orni_carb_tr"/>
    <property type="match status" value="1"/>
</dbReference>
<dbReference type="GO" id="GO:0005737">
    <property type="term" value="C:cytoplasm"/>
    <property type="evidence" value="ECO:0007669"/>
    <property type="project" value="UniProtKB-SubCell"/>
</dbReference>
<dbReference type="EC" id="2.1.3.3" evidence="2 5"/>
<dbReference type="PANTHER" id="PTHR45753">
    <property type="entry name" value="ORNITHINE CARBAMOYLTRANSFERASE, MITOCHONDRIAL"/>
    <property type="match status" value="1"/>
</dbReference>
<feature type="binding site" evidence="5">
    <location>
        <position position="294"/>
    </location>
    <ligand>
        <name>carbamoyl phosphate</name>
        <dbReference type="ChEBI" id="CHEBI:58228"/>
    </ligand>
</feature>
<dbReference type="InterPro" id="IPR002292">
    <property type="entry name" value="Orn/put_carbamltrans"/>
</dbReference>
<evidence type="ECO:0000256" key="5">
    <source>
        <dbReference type="HAMAP-Rule" id="MF_01109"/>
    </source>
</evidence>
<dbReference type="HAMAP" id="MF_01109">
    <property type="entry name" value="OTCase"/>
    <property type="match status" value="1"/>
</dbReference>
<feature type="domain" description="Aspartate/ornithine carbamoyltransferase Asp/Orn-binding" evidence="6">
    <location>
        <begin position="152"/>
        <end position="304"/>
    </location>
</feature>
<evidence type="ECO:0000313" key="8">
    <source>
        <dbReference type="EMBL" id="ALU30413.1"/>
    </source>
</evidence>
<evidence type="ECO:0000313" key="9">
    <source>
        <dbReference type="EMBL" id="ALU31134.1"/>
    </source>
</evidence>
<dbReference type="SMR" id="A0A0U2NC53"/>
<feature type="binding site" evidence="5">
    <location>
        <position position="162"/>
    </location>
    <ligand>
        <name>L-ornithine</name>
        <dbReference type="ChEBI" id="CHEBI:46911"/>
    </ligand>
</feature>
<dbReference type="OMA" id="DGNNVCN"/>
<evidence type="ECO:0000259" key="7">
    <source>
        <dbReference type="Pfam" id="PF02729"/>
    </source>
</evidence>
<evidence type="ECO:0000256" key="4">
    <source>
        <dbReference type="ARBA" id="ARBA00048772"/>
    </source>
</evidence>
<dbReference type="PROSITE" id="PS00097">
    <property type="entry name" value="CARBAMOYLTRANSFERASE"/>
    <property type="match status" value="1"/>
</dbReference>
<dbReference type="GO" id="GO:0019240">
    <property type="term" value="P:citrulline biosynthetic process"/>
    <property type="evidence" value="ECO:0007669"/>
    <property type="project" value="TreeGrafter"/>
</dbReference>
<evidence type="ECO:0000256" key="3">
    <source>
        <dbReference type="ARBA" id="ARBA00022679"/>
    </source>
</evidence>
<dbReference type="InterPro" id="IPR006132">
    <property type="entry name" value="Asp/Orn_carbamoyltranf_P-bd"/>
</dbReference>